<sequence>MSLPKDSAEWQDPLDPSRRSFL</sequence>
<protein>
    <submittedName>
        <fullName evidence="2">Uncharacterized protein</fullName>
    </submittedName>
</protein>
<feature type="region of interest" description="Disordered" evidence="1">
    <location>
        <begin position="1"/>
        <end position="22"/>
    </location>
</feature>
<name>A0A382DBC3_9ZZZZ</name>
<accession>A0A382DBC3</accession>
<reference evidence="2" key="1">
    <citation type="submission" date="2018-05" db="EMBL/GenBank/DDBJ databases">
        <authorList>
            <person name="Lanie J.A."/>
            <person name="Ng W.-L."/>
            <person name="Kazmierczak K.M."/>
            <person name="Andrzejewski T.M."/>
            <person name="Davidsen T.M."/>
            <person name="Wayne K.J."/>
            <person name="Tettelin H."/>
            <person name="Glass J.I."/>
            <person name="Rusch D."/>
            <person name="Podicherti R."/>
            <person name="Tsui H.-C.T."/>
            <person name="Winkler M.E."/>
        </authorList>
    </citation>
    <scope>NUCLEOTIDE SEQUENCE</scope>
</reference>
<evidence type="ECO:0000313" key="2">
    <source>
        <dbReference type="EMBL" id="SVB35740.1"/>
    </source>
</evidence>
<evidence type="ECO:0000256" key="1">
    <source>
        <dbReference type="SAM" id="MobiDB-lite"/>
    </source>
</evidence>
<dbReference type="EMBL" id="UINC01038559">
    <property type="protein sequence ID" value="SVB35740.1"/>
    <property type="molecule type" value="Genomic_DNA"/>
</dbReference>
<organism evidence="2">
    <name type="scientific">marine metagenome</name>
    <dbReference type="NCBI Taxonomy" id="408172"/>
    <lineage>
        <taxon>unclassified sequences</taxon>
        <taxon>metagenomes</taxon>
        <taxon>ecological metagenomes</taxon>
    </lineage>
</organism>
<gene>
    <name evidence="2" type="ORF">METZ01_LOCUS188594</name>
</gene>
<proteinExistence type="predicted"/>
<feature type="non-terminal residue" evidence="2">
    <location>
        <position position="22"/>
    </location>
</feature>
<dbReference type="AlphaFoldDB" id="A0A382DBC3"/>